<dbReference type="AlphaFoldDB" id="A0A9D5M225"/>
<keyword evidence="10" id="KW-1185">Reference proteome</keyword>
<keyword evidence="6" id="KW-0051">Antiviral defense</keyword>
<dbReference type="GO" id="GO:0003964">
    <property type="term" value="F:RNA-directed DNA polymerase activity"/>
    <property type="evidence" value="ECO:0007669"/>
    <property type="project" value="UniProtKB-KW"/>
</dbReference>
<evidence type="ECO:0000256" key="4">
    <source>
        <dbReference type="ARBA" id="ARBA00022842"/>
    </source>
</evidence>
<dbReference type="GO" id="GO:0003723">
    <property type="term" value="F:RNA binding"/>
    <property type="evidence" value="ECO:0007669"/>
    <property type="project" value="InterPro"/>
</dbReference>
<evidence type="ECO:0000256" key="1">
    <source>
        <dbReference type="ARBA" id="ARBA00022679"/>
    </source>
</evidence>
<dbReference type="EMBL" id="JADCKB010000021">
    <property type="protein sequence ID" value="MBE5040701.1"/>
    <property type="molecule type" value="Genomic_DNA"/>
</dbReference>
<sequence length="309" mass="36424">MNSAMHKYEINQCALYKCSSKKRLEHLLLLKENELKQIKQYTRYYNFSTPKKDGSPRKITAPCDKLKKIQRRILRLLSPIKRPDWLISGERGKSYIDNGKSHINSKYFLTMDIKNFYPNCQREYVFRFFTDVLLTAPDIAKILTDIITYNNGIPTGCPTSQLIAYYAYENMFKSIYEISLNYGCKFTLYVDDMTFSSNFPFDPKKLEQEIDIQLRRYNHKPKYSKVKYYPANTYKLVTGTTVSPDNKLLVTNNLRQKIVENFKILKNYQKLSNDERKKKIDSLKGQIQAARNVNKTIFPEINRLTNDLK</sequence>
<evidence type="ECO:0000256" key="7">
    <source>
        <dbReference type="ARBA" id="ARBA00034120"/>
    </source>
</evidence>
<dbReference type="Pfam" id="PF00078">
    <property type="entry name" value="RVT_1"/>
    <property type="match status" value="1"/>
</dbReference>
<dbReference type="InterPro" id="IPR000123">
    <property type="entry name" value="Reverse_transcriptase_msDNA"/>
</dbReference>
<dbReference type="InterPro" id="IPR043502">
    <property type="entry name" value="DNA/RNA_pol_sf"/>
</dbReference>
<dbReference type="RefSeq" id="WP_226393256.1">
    <property type="nucleotide sequence ID" value="NZ_JADCKB010000021.1"/>
</dbReference>
<comment type="similarity">
    <text evidence="7">Belongs to the bacterial reverse transcriptase family.</text>
</comment>
<dbReference type="PROSITE" id="PS50878">
    <property type="entry name" value="RT_POL"/>
    <property type="match status" value="1"/>
</dbReference>
<keyword evidence="1" id="KW-0808">Transferase</keyword>
<dbReference type="Proteomes" id="UP000806542">
    <property type="component" value="Unassembled WGS sequence"/>
</dbReference>
<dbReference type="InterPro" id="IPR000477">
    <property type="entry name" value="RT_dom"/>
</dbReference>
<gene>
    <name evidence="9" type="ORF">INF28_09535</name>
</gene>
<reference evidence="9" key="1">
    <citation type="submission" date="2020-10" db="EMBL/GenBank/DDBJ databases">
        <title>ChiBAC.</title>
        <authorList>
            <person name="Zenner C."/>
            <person name="Hitch T.C.A."/>
            <person name="Clavel T."/>
        </authorList>
    </citation>
    <scope>NUCLEOTIDE SEQUENCE</scope>
    <source>
        <strain evidence="9">DSM 107454</strain>
    </source>
</reference>
<keyword evidence="5 9" id="KW-0695">RNA-directed DNA polymerase</keyword>
<keyword evidence="2" id="KW-0548">Nucleotidyltransferase</keyword>
<dbReference type="GO" id="GO:0046872">
    <property type="term" value="F:metal ion binding"/>
    <property type="evidence" value="ECO:0007669"/>
    <property type="project" value="UniProtKB-KW"/>
</dbReference>
<organism evidence="9 10">
    <name type="scientific">Ructibacterium gallinarum</name>
    <dbReference type="NCBI Taxonomy" id="2779355"/>
    <lineage>
        <taxon>Bacteria</taxon>
        <taxon>Bacillati</taxon>
        <taxon>Bacillota</taxon>
        <taxon>Clostridia</taxon>
        <taxon>Eubacteriales</taxon>
        <taxon>Oscillospiraceae</taxon>
        <taxon>Ructibacterium</taxon>
    </lineage>
</organism>
<comment type="caution">
    <text evidence="9">The sequence shown here is derived from an EMBL/GenBank/DDBJ whole genome shotgun (WGS) entry which is preliminary data.</text>
</comment>
<evidence type="ECO:0000256" key="2">
    <source>
        <dbReference type="ARBA" id="ARBA00022695"/>
    </source>
</evidence>
<feature type="domain" description="Reverse transcriptase" evidence="8">
    <location>
        <begin position="30"/>
        <end position="242"/>
    </location>
</feature>
<evidence type="ECO:0000313" key="9">
    <source>
        <dbReference type="EMBL" id="MBE5040701.1"/>
    </source>
</evidence>
<evidence type="ECO:0000256" key="6">
    <source>
        <dbReference type="ARBA" id="ARBA00023118"/>
    </source>
</evidence>
<proteinExistence type="inferred from homology"/>
<evidence type="ECO:0000256" key="5">
    <source>
        <dbReference type="ARBA" id="ARBA00022918"/>
    </source>
</evidence>
<dbReference type="PRINTS" id="PR00866">
    <property type="entry name" value="RNADNAPOLMS"/>
</dbReference>
<dbReference type="SUPFAM" id="SSF56672">
    <property type="entry name" value="DNA/RNA polymerases"/>
    <property type="match status" value="1"/>
</dbReference>
<evidence type="ECO:0000313" key="10">
    <source>
        <dbReference type="Proteomes" id="UP000806542"/>
    </source>
</evidence>
<dbReference type="GO" id="GO:0051607">
    <property type="term" value="P:defense response to virus"/>
    <property type="evidence" value="ECO:0007669"/>
    <property type="project" value="UniProtKB-KW"/>
</dbReference>
<name>A0A9D5M225_9FIRM</name>
<evidence type="ECO:0000256" key="3">
    <source>
        <dbReference type="ARBA" id="ARBA00022723"/>
    </source>
</evidence>
<dbReference type="CDD" id="cd03487">
    <property type="entry name" value="RT_Bac_retron_II"/>
    <property type="match status" value="1"/>
</dbReference>
<keyword evidence="3" id="KW-0479">Metal-binding</keyword>
<protein>
    <submittedName>
        <fullName evidence="9">RNA-directed DNA polymerase</fullName>
    </submittedName>
</protein>
<keyword evidence="4" id="KW-0460">Magnesium</keyword>
<evidence type="ECO:0000259" key="8">
    <source>
        <dbReference type="PROSITE" id="PS50878"/>
    </source>
</evidence>
<accession>A0A9D5M225</accession>